<dbReference type="KEGG" id="maw:19248081"/>
<dbReference type="STRING" id="655827.E9E1M2"/>
<feature type="region of interest" description="Disordered" evidence="1">
    <location>
        <begin position="192"/>
        <end position="218"/>
    </location>
</feature>
<name>E9E1M2_METAQ</name>
<feature type="compositionally biased region" description="Basic and acidic residues" evidence="1">
    <location>
        <begin position="33"/>
        <end position="45"/>
    </location>
</feature>
<evidence type="ECO:0008006" key="4">
    <source>
        <dbReference type="Google" id="ProtNLM"/>
    </source>
</evidence>
<dbReference type="eggNOG" id="ENOG502SM8K">
    <property type="taxonomic scope" value="Eukaryota"/>
</dbReference>
<dbReference type="OMA" id="RHGYQRE"/>
<dbReference type="EMBL" id="GL698492">
    <property type="protein sequence ID" value="EFY90255.1"/>
    <property type="molecule type" value="Genomic_DNA"/>
</dbReference>
<feature type="compositionally biased region" description="Polar residues" evidence="1">
    <location>
        <begin position="295"/>
        <end position="307"/>
    </location>
</feature>
<feature type="region of interest" description="Disordered" evidence="1">
    <location>
        <begin position="295"/>
        <end position="319"/>
    </location>
</feature>
<dbReference type="HOGENOM" id="CLU_036638_1_0_1"/>
<dbReference type="OrthoDB" id="506431at2759"/>
<proteinExistence type="predicted"/>
<dbReference type="Proteomes" id="UP000002499">
    <property type="component" value="Unassembled WGS sequence"/>
</dbReference>
<evidence type="ECO:0000256" key="1">
    <source>
        <dbReference type="SAM" id="MobiDB-lite"/>
    </source>
</evidence>
<dbReference type="InParanoid" id="E9E1M2"/>
<feature type="compositionally biased region" description="Basic residues" evidence="1">
    <location>
        <begin position="384"/>
        <end position="395"/>
    </location>
</feature>
<accession>E9E1M2</accession>
<sequence>MSLPVAFQSAVFYFLACTPCSKVRHRQKAKAQAKKEREDKAKLETEQPGLYRHPSPFNTNPYWQEEISMGPSLPKKSVSKNSSQRGLTSSGRESVAPSMSEHTNIGDSRTHFSDSMTAMPQDDTLSEDWNRRRGYQREDEELWGQWSGPGSAGSGHKLMDAFSKARDSAGRLIESTLGIEKEVTEQERRDFYLSPKNPPVNDYHPPVVSSKPPHKDARKWMLQPPPPAKIMEGKVPVSRAVSSGSKSSGRTLIGDEGNLGRKLQEKMAKERIRKESNPTEVELIESLFTTRSNLSVGHTRSRSLSFNDSDDSIDNPFERRRSRLRMPVAVPPGIESDADEDTVPSAQISKTVSYTSSTLGHVAAQRPKLETIPSTDGSGNPRTLSKKSKRQKSTRTKTNVWVDSPVGDDTD</sequence>
<keyword evidence="3" id="KW-1185">Reference proteome</keyword>
<feature type="compositionally biased region" description="Polar residues" evidence="1">
    <location>
        <begin position="100"/>
        <end position="118"/>
    </location>
</feature>
<feature type="region of interest" description="Disordered" evidence="1">
    <location>
        <begin position="28"/>
        <end position="129"/>
    </location>
</feature>
<evidence type="ECO:0000313" key="3">
    <source>
        <dbReference type="Proteomes" id="UP000002499"/>
    </source>
</evidence>
<gene>
    <name evidence="2" type="ORF">MAC_03770</name>
</gene>
<reference evidence="2 3" key="1">
    <citation type="journal article" date="2011" name="PLoS Genet.">
        <title>Genome sequencing and comparative transcriptomics of the model entomopathogenic fungi Metarhizium anisopliae and M. acridum.</title>
        <authorList>
            <person name="Gao Q."/>
            <person name="Jin K."/>
            <person name="Ying S.H."/>
            <person name="Zhang Y."/>
            <person name="Xiao G."/>
            <person name="Shang Y."/>
            <person name="Duan Z."/>
            <person name="Hu X."/>
            <person name="Xie X.Q."/>
            <person name="Zhou G."/>
            <person name="Peng G."/>
            <person name="Luo Z."/>
            <person name="Huang W."/>
            <person name="Wang B."/>
            <person name="Fang W."/>
            <person name="Wang S."/>
            <person name="Zhong Y."/>
            <person name="Ma L.J."/>
            <person name="St Leger R.J."/>
            <person name="Zhao G.P."/>
            <person name="Pei Y."/>
            <person name="Feng M.G."/>
            <person name="Xia Y."/>
            <person name="Wang C."/>
        </authorList>
    </citation>
    <scope>NUCLEOTIDE SEQUENCE [LARGE SCALE GENOMIC DNA]</scope>
    <source>
        <strain evidence="2 3">CQMa 102</strain>
    </source>
</reference>
<feature type="compositionally biased region" description="Polar residues" evidence="1">
    <location>
        <begin position="372"/>
        <end position="381"/>
    </location>
</feature>
<dbReference type="GeneID" id="19248081"/>
<protein>
    <recommendedName>
        <fullName evidence="4">Signal peptide-containing protein</fullName>
    </recommendedName>
</protein>
<dbReference type="AlphaFoldDB" id="E9E1M2"/>
<feature type="compositionally biased region" description="Polar residues" evidence="1">
    <location>
        <begin position="79"/>
        <end position="92"/>
    </location>
</feature>
<feature type="region of interest" description="Disordered" evidence="1">
    <location>
        <begin position="356"/>
        <end position="411"/>
    </location>
</feature>
<evidence type="ECO:0000313" key="2">
    <source>
        <dbReference type="EMBL" id="EFY90255.1"/>
    </source>
</evidence>
<organism evidence="3">
    <name type="scientific">Metarhizium acridum (strain CQMa 102)</name>
    <dbReference type="NCBI Taxonomy" id="655827"/>
    <lineage>
        <taxon>Eukaryota</taxon>
        <taxon>Fungi</taxon>
        <taxon>Dikarya</taxon>
        <taxon>Ascomycota</taxon>
        <taxon>Pezizomycotina</taxon>
        <taxon>Sordariomycetes</taxon>
        <taxon>Hypocreomycetidae</taxon>
        <taxon>Hypocreales</taxon>
        <taxon>Clavicipitaceae</taxon>
        <taxon>Metarhizium</taxon>
    </lineage>
</organism>